<dbReference type="GeneID" id="36396273"/>
<accession>A0A0P1AU63</accession>
<dbReference type="RefSeq" id="XP_024581258.1">
    <property type="nucleotide sequence ID" value="XM_024731041.1"/>
</dbReference>
<dbReference type="AlphaFoldDB" id="A0A0P1AU63"/>
<dbReference type="OrthoDB" id="410477at2759"/>
<name>A0A0P1AU63_PLAHL</name>
<keyword evidence="2" id="KW-1185">Reference proteome</keyword>
<sequence>MDYGEAFPNQKSTILDCGVPTSDPNFEYSMDPAQIESCATDLECKFGDLAAF</sequence>
<reference evidence="2" key="1">
    <citation type="submission" date="2014-09" db="EMBL/GenBank/DDBJ databases">
        <authorList>
            <person name="Sharma Rahul"/>
            <person name="Thines Marco"/>
        </authorList>
    </citation>
    <scope>NUCLEOTIDE SEQUENCE [LARGE SCALE GENOMIC DNA]</scope>
</reference>
<proteinExistence type="predicted"/>
<protein>
    <submittedName>
        <fullName evidence="1">Uncharacterized protein</fullName>
    </submittedName>
</protein>
<organism evidence="1 2">
    <name type="scientific">Plasmopara halstedii</name>
    <name type="common">Downy mildew of sunflower</name>
    <dbReference type="NCBI Taxonomy" id="4781"/>
    <lineage>
        <taxon>Eukaryota</taxon>
        <taxon>Sar</taxon>
        <taxon>Stramenopiles</taxon>
        <taxon>Oomycota</taxon>
        <taxon>Peronosporomycetes</taxon>
        <taxon>Peronosporales</taxon>
        <taxon>Peronosporaceae</taxon>
        <taxon>Plasmopara</taxon>
    </lineage>
</organism>
<evidence type="ECO:0000313" key="1">
    <source>
        <dbReference type="EMBL" id="CEG44889.1"/>
    </source>
</evidence>
<dbReference type="Proteomes" id="UP000054928">
    <property type="component" value="Unassembled WGS sequence"/>
</dbReference>
<evidence type="ECO:0000313" key="2">
    <source>
        <dbReference type="Proteomes" id="UP000054928"/>
    </source>
</evidence>
<dbReference type="EMBL" id="CCYD01001336">
    <property type="protein sequence ID" value="CEG44889.1"/>
    <property type="molecule type" value="Genomic_DNA"/>
</dbReference>